<dbReference type="AlphaFoldDB" id="A0A917BDK0"/>
<evidence type="ECO:0000259" key="2">
    <source>
        <dbReference type="Pfam" id="PF12225"/>
    </source>
</evidence>
<evidence type="ECO:0000313" key="4">
    <source>
        <dbReference type="Proteomes" id="UP000598775"/>
    </source>
</evidence>
<keyword evidence="4" id="KW-1185">Reference proteome</keyword>
<dbReference type="SUPFAM" id="SSF51730">
    <property type="entry name" value="FAD-linked oxidoreductase"/>
    <property type="match status" value="1"/>
</dbReference>
<organism evidence="3 4">
    <name type="scientific">Subtercola lobariae</name>
    <dbReference type="NCBI Taxonomy" id="1588641"/>
    <lineage>
        <taxon>Bacteria</taxon>
        <taxon>Bacillati</taxon>
        <taxon>Actinomycetota</taxon>
        <taxon>Actinomycetes</taxon>
        <taxon>Micrococcales</taxon>
        <taxon>Microbacteriaceae</taxon>
        <taxon>Subtercola</taxon>
    </lineage>
</organism>
<evidence type="ECO:0000313" key="3">
    <source>
        <dbReference type="EMBL" id="GGF38299.1"/>
    </source>
</evidence>
<reference evidence="3 4" key="1">
    <citation type="journal article" date="2014" name="Int. J. Syst. Evol. Microbiol.">
        <title>Complete genome sequence of Corynebacterium casei LMG S-19264T (=DSM 44701T), isolated from a smear-ripened cheese.</title>
        <authorList>
            <consortium name="US DOE Joint Genome Institute (JGI-PGF)"/>
            <person name="Walter F."/>
            <person name="Albersmeier A."/>
            <person name="Kalinowski J."/>
            <person name="Ruckert C."/>
        </authorList>
    </citation>
    <scope>NUCLEOTIDE SEQUENCE [LARGE SCALE GENOMIC DNA]</scope>
    <source>
        <strain evidence="3 4">CGMCC 1.12976</strain>
    </source>
</reference>
<comment type="caution">
    <text evidence="3">The sequence shown here is derived from an EMBL/GenBank/DDBJ whole genome shotgun (WGS) entry which is preliminary data.</text>
</comment>
<name>A0A917BDK0_9MICO</name>
<dbReference type="EMBL" id="BMGP01000007">
    <property type="protein sequence ID" value="GGF38299.1"/>
    <property type="molecule type" value="Genomic_DNA"/>
</dbReference>
<accession>A0A917BDK0</accession>
<dbReference type="RefSeq" id="WP_188680473.1">
    <property type="nucleotide sequence ID" value="NZ_BMGP01000007.1"/>
</dbReference>
<dbReference type="Gene3D" id="3.20.20.220">
    <property type="match status" value="1"/>
</dbReference>
<proteinExistence type="predicted"/>
<dbReference type="Proteomes" id="UP000598775">
    <property type="component" value="Unassembled WGS sequence"/>
</dbReference>
<gene>
    <name evidence="3" type="ORF">GCM10011399_34000</name>
</gene>
<feature type="domain" description="Methylene-tetrahydrofolate reductase C-terminal-like" evidence="2">
    <location>
        <begin position="10"/>
        <end position="41"/>
    </location>
</feature>
<sequence>MKALIDVEFSCPKLMEFGPCGGVEFDGSCEVSEHRCVFVDAATVHWRGDLGGSAGAPHVDTVARAGGDEVVVELSALRTTMAARQIVVGDFPARALDVASAEECAGIMAGSVDAGLSGDSGAHRVQFSPTYRAQLIEGAGLAAFIGINCRDRNRVAIEGELAGLAAVGVAGVHCVTGDHTLTGSRPDARPVFDLDSTRVAALAAAAGHLVSVGEAPATPPTARRAARLVEKQKAGASVAFVNHSGGARPVERFIAEVRELESAEGLGELGFIACVPLVVDRGSAELLATFTTLVLPEGYLERILGARDVYAEGVAAAIELSDELLALDGVVGVNLSGGPEDGREAHFAEALARVARGVARRALTTT</sequence>
<keyword evidence="1" id="KW-0560">Oxidoreductase</keyword>
<dbReference type="Pfam" id="PF12225">
    <property type="entry name" value="DUF5981"/>
    <property type="match status" value="1"/>
</dbReference>
<dbReference type="InterPro" id="IPR029041">
    <property type="entry name" value="FAD-linked_oxidoreductase-like"/>
</dbReference>
<dbReference type="GO" id="GO:0016491">
    <property type="term" value="F:oxidoreductase activity"/>
    <property type="evidence" value="ECO:0007669"/>
    <property type="project" value="UniProtKB-KW"/>
</dbReference>
<dbReference type="InterPro" id="IPR022026">
    <property type="entry name" value="DUF5981"/>
</dbReference>
<evidence type="ECO:0000256" key="1">
    <source>
        <dbReference type="ARBA" id="ARBA00023002"/>
    </source>
</evidence>
<protein>
    <recommendedName>
        <fullName evidence="2">Methylene-tetrahydrofolate reductase C-terminal-like domain-containing protein</fullName>
    </recommendedName>
</protein>